<dbReference type="EMBL" id="CAAALY010014943">
    <property type="protein sequence ID" value="VEL12499.1"/>
    <property type="molecule type" value="Genomic_DNA"/>
</dbReference>
<accession>A0A448WIA1</accession>
<evidence type="ECO:0000313" key="3">
    <source>
        <dbReference type="EMBL" id="VEL12499.1"/>
    </source>
</evidence>
<organism evidence="3 4">
    <name type="scientific">Protopolystoma xenopodis</name>
    <dbReference type="NCBI Taxonomy" id="117903"/>
    <lineage>
        <taxon>Eukaryota</taxon>
        <taxon>Metazoa</taxon>
        <taxon>Spiralia</taxon>
        <taxon>Lophotrochozoa</taxon>
        <taxon>Platyhelminthes</taxon>
        <taxon>Monogenea</taxon>
        <taxon>Polyopisthocotylea</taxon>
        <taxon>Polystomatidea</taxon>
        <taxon>Polystomatidae</taxon>
        <taxon>Protopolystoma</taxon>
    </lineage>
</organism>
<feature type="compositionally biased region" description="Basic and acidic residues" evidence="1">
    <location>
        <begin position="44"/>
        <end position="58"/>
    </location>
</feature>
<keyword evidence="2" id="KW-0472">Membrane</keyword>
<feature type="region of interest" description="Disordered" evidence="1">
    <location>
        <begin position="39"/>
        <end position="58"/>
    </location>
</feature>
<keyword evidence="4" id="KW-1185">Reference proteome</keyword>
<evidence type="ECO:0000256" key="2">
    <source>
        <dbReference type="SAM" id="Phobius"/>
    </source>
</evidence>
<evidence type="ECO:0000313" key="4">
    <source>
        <dbReference type="Proteomes" id="UP000784294"/>
    </source>
</evidence>
<proteinExistence type="predicted"/>
<comment type="caution">
    <text evidence="3">The sequence shown here is derived from an EMBL/GenBank/DDBJ whole genome shotgun (WGS) entry which is preliminary data.</text>
</comment>
<keyword evidence="2" id="KW-0812">Transmembrane</keyword>
<gene>
    <name evidence="3" type="ORF">PXEA_LOCUS5939</name>
</gene>
<dbReference type="AlphaFoldDB" id="A0A448WIA1"/>
<reference evidence="3" key="1">
    <citation type="submission" date="2018-11" db="EMBL/GenBank/DDBJ databases">
        <authorList>
            <consortium name="Pathogen Informatics"/>
        </authorList>
    </citation>
    <scope>NUCLEOTIDE SEQUENCE</scope>
</reference>
<feature type="transmembrane region" description="Helical" evidence="2">
    <location>
        <begin position="137"/>
        <end position="160"/>
    </location>
</feature>
<name>A0A448WIA1_9PLAT</name>
<keyword evidence="2" id="KW-1133">Transmembrane helix</keyword>
<sequence>MTHSVLPVLIVDDEQNFQYSRRWGAEIAEGQVAFSAQDAQIGTAERRRSTDHHSQHHDKPVQEILLFGPVSSATINRLTLDNRDYLHPKHWPDSPQLVITSPLPRSILGDAALLHRLWQSEGPHGYGGSGRALVTPIWTLGLIFPPLTAVLLAASVRLLLHTTRNLSPAYKVLQATLGIAVQQPPH</sequence>
<dbReference type="Proteomes" id="UP000784294">
    <property type="component" value="Unassembled WGS sequence"/>
</dbReference>
<protein>
    <submittedName>
        <fullName evidence="3">Uncharacterized protein</fullName>
    </submittedName>
</protein>
<evidence type="ECO:0000256" key="1">
    <source>
        <dbReference type="SAM" id="MobiDB-lite"/>
    </source>
</evidence>